<organism evidence="1 2">
    <name type="scientific">Colwellia maritima</name>
    <dbReference type="NCBI Taxonomy" id="2912588"/>
    <lineage>
        <taxon>Bacteria</taxon>
        <taxon>Pseudomonadati</taxon>
        <taxon>Pseudomonadota</taxon>
        <taxon>Gammaproteobacteria</taxon>
        <taxon>Alteromonadales</taxon>
        <taxon>Colwelliaceae</taxon>
        <taxon>Colwellia</taxon>
    </lineage>
</organism>
<dbReference type="Proteomes" id="UP001139646">
    <property type="component" value="Unassembled WGS sequence"/>
</dbReference>
<evidence type="ECO:0000313" key="2">
    <source>
        <dbReference type="Proteomes" id="UP001139646"/>
    </source>
</evidence>
<dbReference type="RefSeq" id="WP_242288501.1">
    <property type="nucleotide sequence ID" value="NZ_JAKKSL010000005.1"/>
</dbReference>
<keyword evidence="2" id="KW-1185">Reference proteome</keyword>
<dbReference type="EMBL" id="JAKKSL010000005">
    <property type="protein sequence ID" value="MCI2285629.1"/>
    <property type="molecule type" value="Genomic_DNA"/>
</dbReference>
<accession>A0ABS9X5Y1</accession>
<comment type="caution">
    <text evidence="1">The sequence shown here is derived from an EMBL/GenBank/DDBJ whole genome shotgun (WGS) entry which is preliminary data.</text>
</comment>
<sequence>MLISLIILAVAAVAVATVKIVQSLKSSREDANKKFSDKPVKSSTTPCPLAKAISGQFKETELKCGIEGNVQADGVNIKEGADTTFSIYRVRDDKALVSVNKPMSSQKVRDLSWLPLRPKDNENTDIFVFKVNADSKSAISTNHFKFIEYPNYISETKTINCRSGRFGWTGKFDIKYENNELIVTTKIKLLNRLGAKGDTPMPAVGSAVSDEDKAAMKTDIEGKLSEKVKFHRDLCEDKGCGCPKIVHIKIDFVESGEHHEVNLFEGPGRANASNWTRVKTRANSWAHETGHLLGWFDEYASGAVGTSPRWVEAAPTHVMGSGLIVPPEYSWDFRDWFIEKTSEQWTAKAP</sequence>
<proteinExistence type="predicted"/>
<name>A0ABS9X5Y1_9GAMM</name>
<protein>
    <submittedName>
        <fullName evidence="1">Uncharacterized protein</fullName>
    </submittedName>
</protein>
<gene>
    <name evidence="1" type="ORF">L3081_22410</name>
</gene>
<reference evidence="1" key="1">
    <citation type="submission" date="2022-01" db="EMBL/GenBank/DDBJ databases">
        <title>Colwellia maritima, isolated from seawater.</title>
        <authorList>
            <person name="Kristyanto S."/>
            <person name="Jung J."/>
            <person name="Jeon C.O."/>
        </authorList>
    </citation>
    <scope>NUCLEOTIDE SEQUENCE</scope>
    <source>
        <strain evidence="1">MSW7</strain>
    </source>
</reference>
<evidence type="ECO:0000313" key="1">
    <source>
        <dbReference type="EMBL" id="MCI2285629.1"/>
    </source>
</evidence>